<dbReference type="Pfam" id="PF07728">
    <property type="entry name" value="AAA_5"/>
    <property type="match status" value="1"/>
</dbReference>
<comment type="caution">
    <text evidence="2">The sequence shown here is derived from an EMBL/GenBank/DDBJ whole genome shotgun (WGS) entry which is preliminary data.</text>
</comment>
<dbReference type="InterPro" id="IPR027417">
    <property type="entry name" value="P-loop_NTPase"/>
</dbReference>
<dbReference type="PANTHER" id="PTHR37291:SF1">
    <property type="entry name" value="TYPE IV METHYL-DIRECTED RESTRICTION ENZYME ECOKMCRB SUBUNIT"/>
    <property type="match status" value="1"/>
</dbReference>
<dbReference type="STRING" id="1763538.LPB68_09385"/>
<organism evidence="2 3">
    <name type="scientific">Paenibacillus crassostreae</name>
    <dbReference type="NCBI Taxonomy" id="1763538"/>
    <lineage>
        <taxon>Bacteria</taxon>
        <taxon>Bacillati</taxon>
        <taxon>Bacillota</taxon>
        <taxon>Bacilli</taxon>
        <taxon>Bacillales</taxon>
        <taxon>Paenibacillaceae</taxon>
        <taxon>Paenibacillus</taxon>
    </lineage>
</organism>
<reference evidence="2 3" key="1">
    <citation type="submission" date="2016-02" db="EMBL/GenBank/DDBJ databases">
        <title>Paenibacillus sp. LPB0068, isolated from Crassostrea gigas.</title>
        <authorList>
            <person name="Shin S.-K."/>
            <person name="Yi H."/>
        </authorList>
    </citation>
    <scope>NUCLEOTIDE SEQUENCE [LARGE SCALE GENOMIC DNA]</scope>
    <source>
        <strain evidence="2 3">LPB0068</strain>
    </source>
</reference>
<dbReference type="GO" id="GO:0005524">
    <property type="term" value="F:ATP binding"/>
    <property type="evidence" value="ECO:0007669"/>
    <property type="project" value="InterPro"/>
</dbReference>
<dbReference type="InterPro" id="IPR052934">
    <property type="entry name" value="Methyl-DNA_Rec/Restrict_Enz"/>
</dbReference>
<dbReference type="GO" id="GO:0016887">
    <property type="term" value="F:ATP hydrolysis activity"/>
    <property type="evidence" value="ECO:0007669"/>
    <property type="project" value="InterPro"/>
</dbReference>
<dbReference type="Proteomes" id="UP000077134">
    <property type="component" value="Unassembled WGS sequence"/>
</dbReference>
<proteinExistence type="predicted"/>
<name>A0A167ADL4_9BACL</name>
<keyword evidence="2" id="KW-0378">Hydrolase</keyword>
<feature type="domain" description="ATPase dynein-related AAA" evidence="1">
    <location>
        <begin position="389"/>
        <end position="493"/>
    </location>
</feature>
<dbReference type="GO" id="GO:0004519">
    <property type="term" value="F:endonuclease activity"/>
    <property type="evidence" value="ECO:0007669"/>
    <property type="project" value="UniProtKB-KW"/>
</dbReference>
<gene>
    <name evidence="2" type="ORF">PNBC_21535</name>
</gene>
<dbReference type="AlphaFoldDB" id="A0A167ADL4"/>
<accession>A0A167ADL4</accession>
<keyword evidence="2" id="KW-0255">Endonuclease</keyword>
<dbReference type="PANTHER" id="PTHR37291">
    <property type="entry name" value="5-METHYLCYTOSINE-SPECIFIC RESTRICTION ENZYME B"/>
    <property type="match status" value="1"/>
</dbReference>
<keyword evidence="2" id="KW-0540">Nuclease</keyword>
<dbReference type="Gene3D" id="3.40.50.300">
    <property type="entry name" value="P-loop containing nucleotide triphosphate hydrolases"/>
    <property type="match status" value="2"/>
</dbReference>
<dbReference type="EMBL" id="LSFN01000045">
    <property type="protein sequence ID" value="OAB70886.1"/>
    <property type="molecule type" value="Genomic_DNA"/>
</dbReference>
<evidence type="ECO:0000313" key="3">
    <source>
        <dbReference type="Proteomes" id="UP000077134"/>
    </source>
</evidence>
<dbReference type="SUPFAM" id="SSF52540">
    <property type="entry name" value="P-loop containing nucleoside triphosphate hydrolases"/>
    <property type="match status" value="1"/>
</dbReference>
<dbReference type="KEGG" id="pcx:LPB68_09385"/>
<dbReference type="RefSeq" id="WP_068661498.1">
    <property type="nucleotide sequence ID" value="NZ_CP017770.1"/>
</dbReference>
<evidence type="ECO:0000313" key="2">
    <source>
        <dbReference type="EMBL" id="OAB70886.1"/>
    </source>
</evidence>
<evidence type="ECO:0000259" key="1">
    <source>
        <dbReference type="Pfam" id="PF07728"/>
    </source>
</evidence>
<dbReference type="OrthoDB" id="9781481at2"/>
<dbReference type="InterPro" id="IPR011704">
    <property type="entry name" value="ATPase_dyneun-rel_AAA"/>
</dbReference>
<keyword evidence="3" id="KW-1185">Reference proteome</keyword>
<protein>
    <submittedName>
        <fullName evidence="2">Restriction endonuclease</fullName>
    </submittedName>
</protein>
<sequence length="636" mass="72810">MNNSSKVQRKAYTEWFNQRKKANGENYSDNTVNSYVSSLSNAPERLKGIELEATDLYEIASPEAFKKVRVLIEGAENFDEVNVKAGNKAFQYALQYYEEFLMQQGEGDLLNTSSISYGQNSLQASTVVATEAITMDKNIILYGPPGTGKTYNTVAYAIAIIERKSLESIQQEIDKNGYESVLTRYRTYKDNGQIAFTTFHQSYGYEEFIEGIKPKIGIGSTDQDGNDVSYEIKTGIFKEFCEHAITPTIQNSNEYGIRSEPTIWKVSLEGARENTTKRDCFVNSRIRVGWDGYGEKITEETDFTKAGGKKILSSFIDEMMIGDIVLVLYDEKTIDAIGVVTGDYEWLDQFAHYKRSRTVKWLVKDIREDIYELNGNTVLTLGSVYRLNRIKLTDVLHILKKYDASSGTTIKENTNQYVFIIDEINRGNISKIFGELITLIEPTKRLGQVEEIKLKLPYSQVEFGVPNNVYILATMNTADRSIARLDTALRRRFHFAELMPNPQFLKGVVVEGIDIAAMLMKINHRIEVLFDREHTIGHAYFMSLASNPILDNLASIFKNAIIPLLQEYFYEDYHNIQLVLGDNNKNRDEQFIQNQQIDFKELFGNSREIDLDDEVPYEINEQAFTQIESYRKIYNV</sequence>